<evidence type="ECO:0000313" key="1">
    <source>
        <dbReference type="EMBL" id="DAD37247.1"/>
    </source>
</evidence>
<sequence length="111" mass="12507">MQEALAIMERLLADGRIQRPQVAQLPAEEEKWSVCFCKFHQAISHNIMDCYKPRKYLKEFMQLNDPSKMLIGGVNDQPFLPYPPVGSINMISGIIFNMASPAVLGGEVPQQ</sequence>
<dbReference type="EMBL" id="DUZY01000004">
    <property type="protein sequence ID" value="DAD37247.1"/>
    <property type="molecule type" value="Genomic_DNA"/>
</dbReference>
<proteinExistence type="predicted"/>
<accession>A0A822YXH5</accession>
<comment type="caution">
    <text evidence="1">The sequence shown here is derived from an EMBL/GenBank/DDBJ whole genome shotgun (WGS) entry which is preliminary data.</text>
</comment>
<reference evidence="1 2" key="1">
    <citation type="journal article" date="2020" name="Mol. Biol. Evol.">
        <title>Distinct Expression and Methylation Patterns for Genes with Different Fates following a Single Whole-Genome Duplication in Flowering Plants.</title>
        <authorList>
            <person name="Shi T."/>
            <person name="Rahmani R.S."/>
            <person name="Gugger P.F."/>
            <person name="Wang M."/>
            <person name="Li H."/>
            <person name="Zhang Y."/>
            <person name="Li Z."/>
            <person name="Wang Q."/>
            <person name="Van de Peer Y."/>
            <person name="Marchal K."/>
            <person name="Chen J."/>
        </authorList>
    </citation>
    <scope>NUCLEOTIDE SEQUENCE [LARGE SCALE GENOMIC DNA]</scope>
    <source>
        <tissue evidence="1">Leaf</tissue>
    </source>
</reference>
<evidence type="ECO:0000313" key="2">
    <source>
        <dbReference type="Proteomes" id="UP000607653"/>
    </source>
</evidence>
<organism evidence="1 2">
    <name type="scientific">Nelumbo nucifera</name>
    <name type="common">Sacred lotus</name>
    <dbReference type="NCBI Taxonomy" id="4432"/>
    <lineage>
        <taxon>Eukaryota</taxon>
        <taxon>Viridiplantae</taxon>
        <taxon>Streptophyta</taxon>
        <taxon>Embryophyta</taxon>
        <taxon>Tracheophyta</taxon>
        <taxon>Spermatophyta</taxon>
        <taxon>Magnoliopsida</taxon>
        <taxon>Proteales</taxon>
        <taxon>Nelumbonaceae</taxon>
        <taxon>Nelumbo</taxon>
    </lineage>
</organism>
<protein>
    <submittedName>
        <fullName evidence="1">Uncharacterized protein</fullName>
    </submittedName>
</protein>
<dbReference type="Proteomes" id="UP000607653">
    <property type="component" value="Unassembled WGS sequence"/>
</dbReference>
<dbReference type="AlphaFoldDB" id="A0A822YXH5"/>
<name>A0A822YXH5_NELNU</name>
<gene>
    <name evidence="1" type="ORF">HUJ06_007888</name>
</gene>
<keyword evidence="2" id="KW-1185">Reference proteome</keyword>